<dbReference type="EMBL" id="RWGY01000051">
    <property type="protein sequence ID" value="TVU05771.1"/>
    <property type="molecule type" value="Genomic_DNA"/>
</dbReference>
<name>A0A5J9T5K5_9POAL</name>
<keyword evidence="5" id="KW-1185">Reference proteome</keyword>
<keyword evidence="2" id="KW-0812">Transmembrane</keyword>
<evidence type="ECO:0000259" key="3">
    <source>
        <dbReference type="Pfam" id="PF14159"/>
    </source>
</evidence>
<feature type="transmembrane region" description="Helical" evidence="2">
    <location>
        <begin position="115"/>
        <end position="133"/>
    </location>
</feature>
<protein>
    <recommendedName>
        <fullName evidence="3">Cyanobacterial aminoacyl-tRNA synthetase CAAD domain-containing protein</fullName>
    </recommendedName>
</protein>
<dbReference type="InterPro" id="IPR033344">
    <property type="entry name" value="CURT1"/>
</dbReference>
<evidence type="ECO:0000313" key="5">
    <source>
        <dbReference type="Proteomes" id="UP000324897"/>
    </source>
</evidence>
<dbReference type="PANTHER" id="PTHR33222">
    <property type="match status" value="1"/>
</dbReference>
<evidence type="ECO:0000256" key="2">
    <source>
        <dbReference type="SAM" id="Phobius"/>
    </source>
</evidence>
<comment type="subcellular location">
    <subcellularLocation>
        <location evidence="1">Membrane</location>
        <topology evidence="1">Multi-pass membrane protein</topology>
    </subcellularLocation>
</comment>
<gene>
    <name evidence="4" type="ORF">EJB05_48954</name>
</gene>
<evidence type="ECO:0000256" key="1">
    <source>
        <dbReference type="ARBA" id="ARBA00004141"/>
    </source>
</evidence>
<feature type="domain" description="Cyanobacterial aminoacyl-tRNA synthetase CAAD" evidence="3">
    <location>
        <begin position="74"/>
        <end position="154"/>
    </location>
</feature>
<feature type="transmembrane region" description="Helical" evidence="2">
    <location>
        <begin position="85"/>
        <end position="103"/>
    </location>
</feature>
<dbReference type="PANTHER" id="PTHR33222:SF26">
    <property type="entry name" value="OS08G0430600 PROTEIN"/>
    <property type="match status" value="1"/>
</dbReference>
<evidence type="ECO:0000313" key="4">
    <source>
        <dbReference type="EMBL" id="TVU05771.1"/>
    </source>
</evidence>
<organism evidence="4 5">
    <name type="scientific">Eragrostis curvula</name>
    <name type="common">weeping love grass</name>
    <dbReference type="NCBI Taxonomy" id="38414"/>
    <lineage>
        <taxon>Eukaryota</taxon>
        <taxon>Viridiplantae</taxon>
        <taxon>Streptophyta</taxon>
        <taxon>Embryophyta</taxon>
        <taxon>Tracheophyta</taxon>
        <taxon>Spermatophyta</taxon>
        <taxon>Magnoliopsida</taxon>
        <taxon>Liliopsida</taxon>
        <taxon>Poales</taxon>
        <taxon>Poaceae</taxon>
        <taxon>PACMAD clade</taxon>
        <taxon>Chloridoideae</taxon>
        <taxon>Eragrostideae</taxon>
        <taxon>Eragrostidinae</taxon>
        <taxon>Eragrostis</taxon>
    </lineage>
</organism>
<dbReference type="AlphaFoldDB" id="A0A5J9T5K5"/>
<dbReference type="InterPro" id="IPR025564">
    <property type="entry name" value="CAAD_dom"/>
</dbReference>
<proteinExistence type="predicted"/>
<dbReference type="Proteomes" id="UP000324897">
    <property type="component" value="Unassembled WGS sequence"/>
</dbReference>
<dbReference type="Pfam" id="PF14159">
    <property type="entry name" value="CAAD"/>
    <property type="match status" value="1"/>
</dbReference>
<reference evidence="4 5" key="1">
    <citation type="journal article" date="2019" name="Sci. Rep.">
        <title>A high-quality genome of Eragrostis curvula grass provides insights into Poaceae evolution and supports new strategies to enhance forage quality.</title>
        <authorList>
            <person name="Carballo J."/>
            <person name="Santos B.A.C.M."/>
            <person name="Zappacosta D."/>
            <person name="Garbus I."/>
            <person name="Selva J.P."/>
            <person name="Gallo C.A."/>
            <person name="Diaz A."/>
            <person name="Albertini E."/>
            <person name="Caccamo M."/>
            <person name="Echenique V."/>
        </authorList>
    </citation>
    <scope>NUCLEOTIDE SEQUENCE [LARGE SCALE GENOMIC DNA]</scope>
    <source>
        <strain evidence="5">cv. Victoria</strain>
        <tissue evidence="4">Leaf</tissue>
    </source>
</reference>
<comment type="caution">
    <text evidence="4">The sequence shown here is derived from an EMBL/GenBank/DDBJ whole genome shotgun (WGS) entry which is preliminary data.</text>
</comment>
<dbReference type="Gramene" id="TVU05771">
    <property type="protein sequence ID" value="TVU05771"/>
    <property type="gene ID" value="EJB05_48954"/>
</dbReference>
<accession>A0A5J9T5K5</accession>
<keyword evidence="2" id="KW-1133">Transmembrane helix</keyword>
<keyword evidence="2" id="KW-0472">Membrane</keyword>
<dbReference type="OrthoDB" id="2014299at2759"/>
<dbReference type="GO" id="GO:0009535">
    <property type="term" value="C:chloroplast thylakoid membrane"/>
    <property type="evidence" value="ECO:0007669"/>
    <property type="project" value="TreeGrafter"/>
</dbReference>
<sequence length="157" mass="17208">MVAAAAARPVSVRRLSARSGAPVTGSLPASRVAAPFPRRADSLKISQCQFTARYFQKENSSVEVDELLDGIKEKVWDAMENKSSLLLYAGGVIFTVWLSSAVIRAVGSVPLVPDLLELIGLGYSGWFVYRYLLFQENRQELASNLDALKKRITGSDE</sequence>